<dbReference type="InterPro" id="IPR020568">
    <property type="entry name" value="Ribosomal_Su5_D2-typ_SF"/>
</dbReference>
<keyword evidence="14" id="KW-1185">Reference proteome</keyword>
<dbReference type="Pfam" id="PF00288">
    <property type="entry name" value="GHMP_kinases_N"/>
    <property type="match status" value="1"/>
</dbReference>
<dbReference type="EMBL" id="FNCV01000002">
    <property type="protein sequence ID" value="SDG67016.1"/>
    <property type="molecule type" value="Genomic_DNA"/>
</dbReference>
<dbReference type="RefSeq" id="WP_092615495.1">
    <property type="nucleotide sequence ID" value="NZ_FNCV01000002.1"/>
</dbReference>
<dbReference type="PIRSF" id="PIRSF010376">
    <property type="entry name" value="IspE"/>
    <property type="match status" value="1"/>
</dbReference>
<dbReference type="Gene3D" id="3.30.70.890">
    <property type="entry name" value="GHMP kinase, C-terminal domain"/>
    <property type="match status" value="1"/>
</dbReference>
<evidence type="ECO:0000256" key="10">
    <source>
        <dbReference type="HAMAP-Rule" id="MF_00061"/>
    </source>
</evidence>
<keyword evidence="6 10" id="KW-0418">Kinase</keyword>
<evidence type="ECO:0000256" key="5">
    <source>
        <dbReference type="ARBA" id="ARBA00022741"/>
    </source>
</evidence>
<dbReference type="OrthoDB" id="9809438at2"/>
<evidence type="ECO:0000259" key="11">
    <source>
        <dbReference type="Pfam" id="PF00288"/>
    </source>
</evidence>
<feature type="binding site" evidence="10">
    <location>
        <begin position="115"/>
        <end position="125"/>
    </location>
    <ligand>
        <name>ATP</name>
        <dbReference type="ChEBI" id="CHEBI:30616"/>
    </ligand>
</feature>
<evidence type="ECO:0000256" key="9">
    <source>
        <dbReference type="ARBA" id="ARBA00032554"/>
    </source>
</evidence>
<accession>A0A1G7W4V1</accession>
<feature type="active site" evidence="10">
    <location>
        <position position="159"/>
    </location>
</feature>
<organism evidence="13 14">
    <name type="scientific">Roseospirillum parvum</name>
    <dbReference type="NCBI Taxonomy" id="83401"/>
    <lineage>
        <taxon>Bacteria</taxon>
        <taxon>Pseudomonadati</taxon>
        <taxon>Pseudomonadota</taxon>
        <taxon>Alphaproteobacteria</taxon>
        <taxon>Rhodospirillales</taxon>
        <taxon>Rhodospirillaceae</taxon>
        <taxon>Roseospirillum</taxon>
    </lineage>
</organism>
<evidence type="ECO:0000256" key="1">
    <source>
        <dbReference type="ARBA" id="ARBA00009684"/>
    </source>
</evidence>
<dbReference type="STRING" id="83401.SAMN05421742_10280"/>
<dbReference type="InterPro" id="IPR013750">
    <property type="entry name" value="GHMP_kinase_C_dom"/>
</dbReference>
<evidence type="ECO:0000256" key="8">
    <source>
        <dbReference type="ARBA" id="ARBA00023229"/>
    </source>
</evidence>
<dbReference type="GO" id="GO:0016114">
    <property type="term" value="P:terpenoid biosynthetic process"/>
    <property type="evidence" value="ECO:0007669"/>
    <property type="project" value="UniProtKB-UniRule"/>
</dbReference>
<protein>
    <recommendedName>
        <fullName evidence="3 10">4-diphosphocytidyl-2-C-methyl-D-erythritol kinase</fullName>
        <shortName evidence="10">CMK</shortName>
        <ecNumber evidence="2 10">2.7.1.148</ecNumber>
    </recommendedName>
    <alternativeName>
        <fullName evidence="9 10">4-(cytidine-5'-diphospho)-2-C-methyl-D-erythritol kinase</fullName>
    </alternativeName>
</protein>
<evidence type="ECO:0000256" key="7">
    <source>
        <dbReference type="ARBA" id="ARBA00022840"/>
    </source>
</evidence>
<dbReference type="PANTHER" id="PTHR43527">
    <property type="entry name" value="4-DIPHOSPHOCYTIDYL-2-C-METHYL-D-ERYTHRITOL KINASE, CHLOROPLASTIC"/>
    <property type="match status" value="1"/>
</dbReference>
<keyword evidence="4 10" id="KW-0808">Transferase</keyword>
<dbReference type="Gene3D" id="3.30.230.10">
    <property type="match status" value="1"/>
</dbReference>
<feature type="active site" evidence="10">
    <location>
        <position position="26"/>
    </location>
</feature>
<comment type="catalytic activity">
    <reaction evidence="10">
        <text>4-CDP-2-C-methyl-D-erythritol + ATP = 4-CDP-2-C-methyl-D-erythritol 2-phosphate + ADP + H(+)</text>
        <dbReference type="Rhea" id="RHEA:18437"/>
        <dbReference type="ChEBI" id="CHEBI:15378"/>
        <dbReference type="ChEBI" id="CHEBI:30616"/>
        <dbReference type="ChEBI" id="CHEBI:57823"/>
        <dbReference type="ChEBI" id="CHEBI:57919"/>
        <dbReference type="ChEBI" id="CHEBI:456216"/>
        <dbReference type="EC" id="2.7.1.148"/>
    </reaction>
</comment>
<evidence type="ECO:0000256" key="4">
    <source>
        <dbReference type="ARBA" id="ARBA00022679"/>
    </source>
</evidence>
<dbReference type="PANTHER" id="PTHR43527:SF2">
    <property type="entry name" value="4-DIPHOSPHOCYTIDYL-2-C-METHYL-D-ERYTHRITOL KINASE, CHLOROPLASTIC"/>
    <property type="match status" value="1"/>
</dbReference>
<name>A0A1G7W4V1_9PROT</name>
<dbReference type="EC" id="2.7.1.148" evidence="2 10"/>
<comment type="function">
    <text evidence="10">Catalyzes the phosphorylation of the position 2 hydroxy group of 4-diphosphocytidyl-2C-methyl-D-erythritol.</text>
</comment>
<evidence type="ECO:0000256" key="3">
    <source>
        <dbReference type="ARBA" id="ARBA00017473"/>
    </source>
</evidence>
<dbReference type="GO" id="GO:0050515">
    <property type="term" value="F:4-(cytidine 5'-diphospho)-2-C-methyl-D-erythritol kinase activity"/>
    <property type="evidence" value="ECO:0007669"/>
    <property type="project" value="UniProtKB-UniRule"/>
</dbReference>
<comment type="similarity">
    <text evidence="1 10">Belongs to the GHMP kinase family. IspE subfamily.</text>
</comment>
<evidence type="ECO:0000313" key="14">
    <source>
        <dbReference type="Proteomes" id="UP000217076"/>
    </source>
</evidence>
<feature type="domain" description="GHMP kinase N-terminal" evidence="11">
    <location>
        <begin position="87"/>
        <end position="166"/>
    </location>
</feature>
<dbReference type="NCBIfam" id="TIGR00154">
    <property type="entry name" value="ispE"/>
    <property type="match status" value="1"/>
</dbReference>
<reference evidence="14" key="1">
    <citation type="submission" date="2016-10" db="EMBL/GenBank/DDBJ databases">
        <authorList>
            <person name="Varghese N."/>
            <person name="Submissions S."/>
        </authorList>
    </citation>
    <scope>NUCLEOTIDE SEQUENCE [LARGE SCALE GENOMIC DNA]</scope>
    <source>
        <strain evidence="14">930I</strain>
    </source>
</reference>
<dbReference type="SUPFAM" id="SSF54211">
    <property type="entry name" value="Ribosomal protein S5 domain 2-like"/>
    <property type="match status" value="1"/>
</dbReference>
<dbReference type="Pfam" id="PF08544">
    <property type="entry name" value="GHMP_kinases_C"/>
    <property type="match status" value="1"/>
</dbReference>
<gene>
    <name evidence="10" type="primary">ispE</name>
    <name evidence="13" type="ORF">SAMN05421742_10280</name>
</gene>
<dbReference type="AlphaFoldDB" id="A0A1G7W4V1"/>
<dbReference type="HAMAP" id="MF_00061">
    <property type="entry name" value="IspE"/>
    <property type="match status" value="1"/>
</dbReference>
<dbReference type="InterPro" id="IPR006204">
    <property type="entry name" value="GHMP_kinase_N_dom"/>
</dbReference>
<keyword evidence="5 10" id="KW-0547">Nucleotide-binding</keyword>
<dbReference type="InterPro" id="IPR036554">
    <property type="entry name" value="GHMP_kinase_C_sf"/>
</dbReference>
<evidence type="ECO:0000256" key="6">
    <source>
        <dbReference type="ARBA" id="ARBA00022777"/>
    </source>
</evidence>
<dbReference type="GO" id="GO:0019288">
    <property type="term" value="P:isopentenyl diphosphate biosynthetic process, methylerythritol 4-phosphate pathway"/>
    <property type="evidence" value="ECO:0007669"/>
    <property type="project" value="UniProtKB-UniRule"/>
</dbReference>
<evidence type="ECO:0000259" key="12">
    <source>
        <dbReference type="Pfam" id="PF08544"/>
    </source>
</evidence>
<dbReference type="UniPathway" id="UPA00056">
    <property type="reaction ID" value="UER00094"/>
</dbReference>
<keyword evidence="7 10" id="KW-0067">ATP-binding</keyword>
<dbReference type="SUPFAM" id="SSF55060">
    <property type="entry name" value="GHMP Kinase, C-terminal domain"/>
    <property type="match status" value="1"/>
</dbReference>
<dbReference type="InterPro" id="IPR004424">
    <property type="entry name" value="IspE"/>
</dbReference>
<sequence length="308" mass="31537">MFPDTFQQAPGVAVHGPGVRALAPAKVNLYLQVTGRRPNGYHELDSLMVFADVGDIVEASPAEDLSLSVGGPMACRLGRELPDPDDNIMLRAARRLAELMGVAAKARLHLTKVLPVAAGIGGGSADAAATLKALATLWGDPDAADSPEVADLALALGADVPVCLAGRAMAVSGIGETLTPAVALPEAWLLLVNPGVGVSTPAVFKARQGDFSRAAPLTTPPADASALGAALKSRRNDLEAPARQLAPVIGQVLDGLAATAHCRLARMSGSGATCFGLYDSPDTAHAAADALARAHPEWWLAPAPLRRG</sequence>
<dbReference type="InterPro" id="IPR014721">
    <property type="entry name" value="Ribsml_uS5_D2-typ_fold_subgr"/>
</dbReference>
<dbReference type="Proteomes" id="UP000217076">
    <property type="component" value="Unassembled WGS sequence"/>
</dbReference>
<proteinExistence type="inferred from homology"/>
<evidence type="ECO:0000313" key="13">
    <source>
        <dbReference type="EMBL" id="SDG67016.1"/>
    </source>
</evidence>
<evidence type="ECO:0000256" key="2">
    <source>
        <dbReference type="ARBA" id="ARBA00012052"/>
    </source>
</evidence>
<keyword evidence="8 10" id="KW-0414">Isoprene biosynthesis</keyword>
<comment type="pathway">
    <text evidence="10">Isoprenoid biosynthesis; isopentenyl diphosphate biosynthesis via DXP pathway; isopentenyl diphosphate from 1-deoxy-D-xylulose 5-phosphate: step 3/6.</text>
</comment>
<dbReference type="GO" id="GO:0005524">
    <property type="term" value="F:ATP binding"/>
    <property type="evidence" value="ECO:0007669"/>
    <property type="project" value="UniProtKB-UniRule"/>
</dbReference>
<feature type="domain" description="GHMP kinase C-terminal" evidence="12">
    <location>
        <begin position="223"/>
        <end position="294"/>
    </location>
</feature>
<dbReference type="NCBIfam" id="NF011202">
    <property type="entry name" value="PRK14608.1"/>
    <property type="match status" value="1"/>
</dbReference>